<organism evidence="1 2">
    <name type="scientific">Mycobacterium palustre</name>
    <dbReference type="NCBI Taxonomy" id="153971"/>
    <lineage>
        <taxon>Bacteria</taxon>
        <taxon>Bacillati</taxon>
        <taxon>Actinomycetota</taxon>
        <taxon>Actinomycetes</taxon>
        <taxon>Mycobacteriales</taxon>
        <taxon>Mycobacteriaceae</taxon>
        <taxon>Mycobacterium</taxon>
        <taxon>Mycobacterium simiae complex</taxon>
    </lineage>
</organism>
<evidence type="ECO:0000313" key="2">
    <source>
        <dbReference type="Proteomes" id="UP000193529"/>
    </source>
</evidence>
<dbReference type="RefSeq" id="WP_085078638.1">
    <property type="nucleotide sequence ID" value="NZ_JACKRZ010000336.1"/>
</dbReference>
<dbReference type="EMBL" id="LQPJ01000102">
    <property type="protein sequence ID" value="ORW24323.1"/>
    <property type="molecule type" value="Genomic_DNA"/>
</dbReference>
<dbReference type="PANTHER" id="PTHR39290">
    <property type="entry name" value="C3H1-TYPE DOMAIN-CONTAINING PROTEIN-RELATED"/>
    <property type="match status" value="1"/>
</dbReference>
<name>A0A1X1ZLV7_9MYCO</name>
<dbReference type="Proteomes" id="UP000193529">
    <property type="component" value="Unassembled WGS sequence"/>
</dbReference>
<gene>
    <name evidence="1" type="ORF">AWC19_09395</name>
</gene>
<comment type="caution">
    <text evidence="1">The sequence shown here is derived from an EMBL/GenBank/DDBJ whole genome shotgun (WGS) entry which is preliminary data.</text>
</comment>
<proteinExistence type="predicted"/>
<evidence type="ECO:0008006" key="3">
    <source>
        <dbReference type="Google" id="ProtNLM"/>
    </source>
</evidence>
<keyword evidence="2" id="KW-1185">Reference proteome</keyword>
<dbReference type="OrthoDB" id="4123298at2"/>
<dbReference type="STRING" id="153971.AWC19_09395"/>
<evidence type="ECO:0000313" key="1">
    <source>
        <dbReference type="EMBL" id="ORW24323.1"/>
    </source>
</evidence>
<dbReference type="AlphaFoldDB" id="A0A1X1ZLV7"/>
<accession>A0A1X1ZLV7</accession>
<dbReference type="PANTHER" id="PTHR39290:SF6">
    <property type="entry name" value="S-ADENOSYL-L-METHIONINE-DEPENDENT METHYLTRANSFERASES SUPERFAMILY PROTEIN"/>
    <property type="match status" value="1"/>
</dbReference>
<reference evidence="1 2" key="1">
    <citation type="submission" date="2016-01" db="EMBL/GenBank/DDBJ databases">
        <title>The new phylogeny of the genus Mycobacterium.</title>
        <authorList>
            <person name="Tarcisio F."/>
            <person name="Conor M."/>
            <person name="Antonella G."/>
            <person name="Elisabetta G."/>
            <person name="Giulia F.S."/>
            <person name="Sara T."/>
            <person name="Anna F."/>
            <person name="Clotilde B."/>
            <person name="Roberto B."/>
            <person name="Veronica D.S."/>
            <person name="Fabio R."/>
            <person name="Monica P."/>
            <person name="Olivier J."/>
            <person name="Enrico T."/>
            <person name="Nicola S."/>
        </authorList>
    </citation>
    <scope>NUCLEOTIDE SEQUENCE [LARGE SCALE GENOMIC DNA]</scope>
    <source>
        <strain evidence="1 2">DSM 44572</strain>
    </source>
</reference>
<sequence>MTIDNPFWDAVKDCVEPDSFRGNPVVGEFRLDRSVEESMARTPNRQLLVRKYCWTIPDPDTVAFVAGHAHGGLVDPIAGTGYWAYLLGQLGVDVVCYDLNPGTALTTNGWHGDDVYVEIRAKDCAEAAALHPDRTLLLSWPPHGRDVGARTLLAYKGKRVIFVGEGRGGGTGDDRMHSILETQWAEVDSRRPVRWWGQRDRVSVYTRREFTTATTD</sequence>
<protein>
    <recommendedName>
        <fullName evidence="3">SAM-dependent methyltransferase</fullName>
    </recommendedName>
</protein>